<keyword evidence="2 8" id="KW-0813">Transport</keyword>
<evidence type="ECO:0000256" key="6">
    <source>
        <dbReference type="ARBA" id="ARBA00023136"/>
    </source>
</evidence>
<comment type="similarity">
    <text evidence="8 9">Belongs to the TonB-dependent receptor family.</text>
</comment>
<dbReference type="InterPro" id="IPR037066">
    <property type="entry name" value="Plug_dom_sf"/>
</dbReference>
<dbReference type="PANTHER" id="PTHR30069">
    <property type="entry name" value="TONB-DEPENDENT OUTER MEMBRANE RECEPTOR"/>
    <property type="match status" value="1"/>
</dbReference>
<evidence type="ECO:0000256" key="9">
    <source>
        <dbReference type="RuleBase" id="RU003357"/>
    </source>
</evidence>
<evidence type="ECO:0000256" key="1">
    <source>
        <dbReference type="ARBA" id="ARBA00004571"/>
    </source>
</evidence>
<evidence type="ECO:0000256" key="3">
    <source>
        <dbReference type="ARBA" id="ARBA00022452"/>
    </source>
</evidence>
<keyword evidence="6 8" id="KW-0472">Membrane</keyword>
<keyword evidence="3 8" id="KW-1134">Transmembrane beta strand</keyword>
<dbReference type="PANTHER" id="PTHR30069:SF49">
    <property type="entry name" value="OUTER MEMBRANE PROTEIN C"/>
    <property type="match status" value="1"/>
</dbReference>
<feature type="signal peptide" evidence="10">
    <location>
        <begin position="1"/>
        <end position="27"/>
    </location>
</feature>
<dbReference type="InterPro" id="IPR036942">
    <property type="entry name" value="Beta-barrel_TonB_sf"/>
</dbReference>
<keyword evidence="10" id="KW-0732">Signal</keyword>
<keyword evidence="7 8" id="KW-0998">Cell outer membrane</keyword>
<evidence type="ECO:0000259" key="11">
    <source>
        <dbReference type="Pfam" id="PF00593"/>
    </source>
</evidence>
<protein>
    <submittedName>
        <fullName evidence="13">TonB-dependent receptor</fullName>
    </submittedName>
</protein>
<comment type="caution">
    <text evidence="13">The sequence shown here is derived from an EMBL/GenBank/DDBJ whole genome shotgun (WGS) entry which is preliminary data.</text>
</comment>
<evidence type="ECO:0000256" key="4">
    <source>
        <dbReference type="ARBA" id="ARBA00022692"/>
    </source>
</evidence>
<dbReference type="GO" id="GO:0044718">
    <property type="term" value="P:siderophore transmembrane transport"/>
    <property type="evidence" value="ECO:0007669"/>
    <property type="project" value="TreeGrafter"/>
</dbReference>
<feature type="chain" id="PRO_5019347557" evidence="10">
    <location>
        <begin position="28"/>
        <end position="714"/>
    </location>
</feature>
<dbReference type="Gene3D" id="2.170.130.10">
    <property type="entry name" value="TonB-dependent receptor, plug domain"/>
    <property type="match status" value="1"/>
</dbReference>
<dbReference type="PROSITE" id="PS52016">
    <property type="entry name" value="TONB_DEPENDENT_REC_3"/>
    <property type="match status" value="1"/>
</dbReference>
<evidence type="ECO:0000313" key="13">
    <source>
        <dbReference type="EMBL" id="RKF22775.1"/>
    </source>
</evidence>
<feature type="domain" description="TonB-dependent receptor plug" evidence="12">
    <location>
        <begin position="54"/>
        <end position="152"/>
    </location>
</feature>
<dbReference type="GO" id="GO:0009279">
    <property type="term" value="C:cell outer membrane"/>
    <property type="evidence" value="ECO:0007669"/>
    <property type="project" value="UniProtKB-SubCell"/>
</dbReference>
<evidence type="ECO:0000256" key="5">
    <source>
        <dbReference type="ARBA" id="ARBA00023077"/>
    </source>
</evidence>
<organism evidence="13 14">
    <name type="scientific">Altericroceibacterium spongiae</name>
    <dbReference type="NCBI Taxonomy" id="2320269"/>
    <lineage>
        <taxon>Bacteria</taxon>
        <taxon>Pseudomonadati</taxon>
        <taxon>Pseudomonadota</taxon>
        <taxon>Alphaproteobacteria</taxon>
        <taxon>Sphingomonadales</taxon>
        <taxon>Erythrobacteraceae</taxon>
        <taxon>Altericroceibacterium</taxon>
    </lineage>
</organism>
<comment type="subcellular location">
    <subcellularLocation>
        <location evidence="1 8">Cell outer membrane</location>
        <topology evidence="1 8">Multi-pass membrane protein</topology>
    </subcellularLocation>
</comment>
<gene>
    <name evidence="13" type="ORF">D6851_05025</name>
</gene>
<keyword evidence="5 9" id="KW-0798">TonB box</keyword>
<dbReference type="AlphaFoldDB" id="A0A420EQ06"/>
<keyword evidence="14" id="KW-1185">Reference proteome</keyword>
<dbReference type="InterPro" id="IPR000531">
    <property type="entry name" value="Beta-barrel_TonB"/>
</dbReference>
<keyword evidence="4 8" id="KW-0812">Transmembrane</keyword>
<dbReference type="OrthoDB" id="9760333at2"/>
<evidence type="ECO:0000313" key="14">
    <source>
        <dbReference type="Proteomes" id="UP000284395"/>
    </source>
</evidence>
<accession>A0A420EQ06</accession>
<dbReference type="GO" id="GO:0015344">
    <property type="term" value="F:siderophore uptake transmembrane transporter activity"/>
    <property type="evidence" value="ECO:0007669"/>
    <property type="project" value="TreeGrafter"/>
</dbReference>
<evidence type="ECO:0000256" key="8">
    <source>
        <dbReference type="PROSITE-ProRule" id="PRU01360"/>
    </source>
</evidence>
<dbReference type="Pfam" id="PF07715">
    <property type="entry name" value="Plug"/>
    <property type="match status" value="1"/>
</dbReference>
<reference evidence="13 14" key="1">
    <citation type="submission" date="2018-09" db="EMBL/GenBank/DDBJ databases">
        <title>Altererythrobacter spongiae sp. nov., isolated from a marine sponge.</title>
        <authorList>
            <person name="Zhuang L."/>
            <person name="Luo L."/>
        </authorList>
    </citation>
    <scope>NUCLEOTIDE SEQUENCE [LARGE SCALE GENOMIC DNA]</scope>
    <source>
        <strain evidence="13 14">HN-Y73</strain>
    </source>
</reference>
<evidence type="ECO:0000256" key="2">
    <source>
        <dbReference type="ARBA" id="ARBA00022448"/>
    </source>
</evidence>
<dbReference type="InterPro" id="IPR039426">
    <property type="entry name" value="TonB-dep_rcpt-like"/>
</dbReference>
<dbReference type="EMBL" id="RAPF01000002">
    <property type="protein sequence ID" value="RKF22775.1"/>
    <property type="molecule type" value="Genomic_DNA"/>
</dbReference>
<feature type="domain" description="TonB-dependent receptor-like beta-barrel" evidence="11">
    <location>
        <begin position="230"/>
        <end position="673"/>
    </location>
</feature>
<keyword evidence="13" id="KW-0675">Receptor</keyword>
<name>A0A420EQ06_9SPHN</name>
<dbReference type="Pfam" id="PF00593">
    <property type="entry name" value="TonB_dep_Rec_b-barrel"/>
    <property type="match status" value="1"/>
</dbReference>
<evidence type="ECO:0000256" key="7">
    <source>
        <dbReference type="ARBA" id="ARBA00023237"/>
    </source>
</evidence>
<evidence type="ECO:0000256" key="10">
    <source>
        <dbReference type="SAM" id="SignalP"/>
    </source>
</evidence>
<sequence>MTMISWKIAFRAALAAGCCSLPILAQAQTDSSAEDEDSLGARINIALPDPAAELDRSGLEKQQARTSDTAQLLTRIPGVSGATGGGISTMPAIRGLGEQRLTILVDGQTIDAACPNDMNSPLSYTDPQTLSSVNVLTGVAPVSSGGDNIGGIISVESAPPLFSVSDSLLVTGSVSTFYRSNGDGFGGAVKLTAAGRKLSASYTGSYTRSEQYEGGGSDELVRSTEYAKTDHALELAYQAGAGLFRLKAGYHFSPYEGFPNQYMDMTSNKSWFLNGSYRGIYDWGDLDLAIAYRDTDHAMNFLEDKLPGDMPMNTEVHSFNTSAKTSLPVSSRDTLRLGGEFHHQWLNDYWPPVEGSMMMGPDVFLNINEATRDRISLYSEWEAQWSDRLKTIAGIRYEHLRMNTGDVQPYGTGMMNMADAMAADAFNSVGHKRHDNNWNASILLTYAMNDWAVLELGYAHKTRSPNIYERYTWGRGSMASRMIGWYGDGNGYVGNLDLKPERADTVSAALALGNDTSGWHLRIAPYYTHVDDYIDTIFLQDLTDMMGMPTGFVQLQFANQEAEFYGTDLSGSVDLWTGKAQEKTSITASASWLRANNLSDDGPVYRQMPLHALLGLTHKQGALELGAELEWVDAKTRLDATRHEMKTGDYALMNLTAAYTIAGIRLSVEATNLFDKAYDLPMGGVSLGDYGVTGNLRNIPGRGRSINLGLSTNF</sequence>
<dbReference type="Proteomes" id="UP000284395">
    <property type="component" value="Unassembled WGS sequence"/>
</dbReference>
<dbReference type="SUPFAM" id="SSF56935">
    <property type="entry name" value="Porins"/>
    <property type="match status" value="1"/>
</dbReference>
<evidence type="ECO:0000259" key="12">
    <source>
        <dbReference type="Pfam" id="PF07715"/>
    </source>
</evidence>
<dbReference type="InterPro" id="IPR012910">
    <property type="entry name" value="Plug_dom"/>
</dbReference>
<dbReference type="Gene3D" id="2.40.170.20">
    <property type="entry name" value="TonB-dependent receptor, beta-barrel domain"/>
    <property type="match status" value="1"/>
</dbReference>
<proteinExistence type="inferred from homology"/>